<proteinExistence type="predicted"/>
<accession>A0A7C4VVE3</accession>
<evidence type="ECO:0000259" key="1">
    <source>
        <dbReference type="Pfam" id="PF01850"/>
    </source>
</evidence>
<name>A0A7C4VVE3_FERPE</name>
<dbReference type="EMBL" id="DSZT01000087">
    <property type="protein sequence ID" value="HGU41864.1"/>
    <property type="molecule type" value="Genomic_DNA"/>
</dbReference>
<dbReference type="Pfam" id="PF01850">
    <property type="entry name" value="PIN"/>
    <property type="match status" value="1"/>
</dbReference>
<organism evidence="2">
    <name type="scientific">Fervidobacterium pennivorans</name>
    <dbReference type="NCBI Taxonomy" id="93466"/>
    <lineage>
        <taxon>Bacteria</taxon>
        <taxon>Thermotogati</taxon>
        <taxon>Thermotogota</taxon>
        <taxon>Thermotogae</taxon>
        <taxon>Thermotogales</taxon>
        <taxon>Fervidobacteriaceae</taxon>
        <taxon>Fervidobacterium</taxon>
    </lineage>
</organism>
<dbReference type="AlphaFoldDB" id="A0A7C4VVE3"/>
<sequence length="157" mass="18679">MEKNEQSYYLDASSIIAYFKEEEEIHRDFLNEINRLIMRKKQNPQIKIKIPSIALAEILNKFLADSDLINKINELKKLFEKLEADFPSPKKDDFERVLLLMQEDEYLRNETHDALFIAQMLNDTTTKWVYTTDNLIAKHASSNAIKVYPEKRRQRKK</sequence>
<dbReference type="SUPFAM" id="SSF88723">
    <property type="entry name" value="PIN domain-like"/>
    <property type="match status" value="1"/>
</dbReference>
<dbReference type="Gene3D" id="3.40.50.1010">
    <property type="entry name" value="5'-nuclease"/>
    <property type="match status" value="1"/>
</dbReference>
<dbReference type="InterPro" id="IPR029060">
    <property type="entry name" value="PIN-like_dom_sf"/>
</dbReference>
<gene>
    <name evidence="2" type="ORF">ENT72_02930</name>
</gene>
<dbReference type="InterPro" id="IPR002716">
    <property type="entry name" value="PIN_dom"/>
</dbReference>
<feature type="domain" description="PIN" evidence="1">
    <location>
        <begin position="8"/>
        <end position="135"/>
    </location>
</feature>
<evidence type="ECO:0000313" key="2">
    <source>
        <dbReference type="EMBL" id="HGU41864.1"/>
    </source>
</evidence>
<comment type="caution">
    <text evidence="2">The sequence shown here is derived from an EMBL/GenBank/DDBJ whole genome shotgun (WGS) entry which is preliminary data.</text>
</comment>
<protein>
    <submittedName>
        <fullName evidence="2">PIN domain-containing protein</fullName>
    </submittedName>
</protein>
<reference evidence="2" key="1">
    <citation type="journal article" date="2020" name="mSystems">
        <title>Genome- and Community-Level Interaction Insights into Carbon Utilization and Element Cycling Functions of Hydrothermarchaeota in Hydrothermal Sediment.</title>
        <authorList>
            <person name="Zhou Z."/>
            <person name="Liu Y."/>
            <person name="Xu W."/>
            <person name="Pan J."/>
            <person name="Luo Z.H."/>
            <person name="Li M."/>
        </authorList>
    </citation>
    <scope>NUCLEOTIDE SEQUENCE [LARGE SCALE GENOMIC DNA]</scope>
    <source>
        <strain evidence="2">SpSt-604</strain>
    </source>
</reference>